<reference evidence="2 3" key="1">
    <citation type="submission" date="2019-03" db="EMBL/GenBank/DDBJ databases">
        <title>Lake Tanganyika Metagenome-Assembled Genomes (MAGs).</title>
        <authorList>
            <person name="Tran P."/>
        </authorList>
    </citation>
    <scope>NUCLEOTIDE SEQUENCE [LARGE SCALE GENOMIC DNA]</scope>
    <source>
        <strain evidence="2">K_DeepCast_65m_m2_236</strain>
    </source>
</reference>
<evidence type="ECO:0000313" key="3">
    <source>
        <dbReference type="Proteomes" id="UP000703893"/>
    </source>
</evidence>
<evidence type="ECO:0000313" key="2">
    <source>
        <dbReference type="EMBL" id="MBM3274868.1"/>
    </source>
</evidence>
<feature type="non-terminal residue" evidence="2">
    <location>
        <position position="101"/>
    </location>
</feature>
<feature type="region of interest" description="Disordered" evidence="1">
    <location>
        <begin position="11"/>
        <end position="57"/>
    </location>
</feature>
<dbReference type="EMBL" id="VGJX01000357">
    <property type="protein sequence ID" value="MBM3274868.1"/>
    <property type="molecule type" value="Genomic_DNA"/>
</dbReference>
<name>A0A937X2V9_9BACT</name>
<sequence>MVLASAGCDFFAPSGPGGDGRRSAVSGLLGTPLPGTNPLASPSPTATPGGGGAGAGPVVKTQELTIVQGQVRAGLGGTNPLADATPLAALPEITDVPALPP</sequence>
<comment type="caution">
    <text evidence="2">The sequence shown here is derived from an EMBL/GenBank/DDBJ whole genome shotgun (WGS) entry which is preliminary data.</text>
</comment>
<accession>A0A937X2V9</accession>
<protein>
    <submittedName>
        <fullName evidence="2">Uncharacterized protein</fullName>
    </submittedName>
</protein>
<evidence type="ECO:0000256" key="1">
    <source>
        <dbReference type="SAM" id="MobiDB-lite"/>
    </source>
</evidence>
<proteinExistence type="predicted"/>
<dbReference type="AlphaFoldDB" id="A0A937X2V9"/>
<feature type="compositionally biased region" description="Low complexity" evidence="1">
    <location>
        <begin position="27"/>
        <end position="47"/>
    </location>
</feature>
<organism evidence="2 3">
    <name type="scientific">Candidatus Tanganyikabacteria bacterium</name>
    <dbReference type="NCBI Taxonomy" id="2961651"/>
    <lineage>
        <taxon>Bacteria</taxon>
        <taxon>Bacillati</taxon>
        <taxon>Candidatus Sericytochromatia</taxon>
        <taxon>Candidatus Tanganyikabacteria</taxon>
    </lineage>
</organism>
<dbReference type="Proteomes" id="UP000703893">
    <property type="component" value="Unassembled WGS sequence"/>
</dbReference>
<gene>
    <name evidence="2" type="ORF">FJZ00_06930</name>
</gene>